<keyword evidence="7" id="KW-1185">Reference proteome</keyword>
<dbReference type="Pfam" id="PF00471">
    <property type="entry name" value="Ribosomal_L33"/>
    <property type="match status" value="1"/>
</dbReference>
<accession>A0A5C0UFY6</accession>
<dbReference type="GO" id="GO:0006412">
    <property type="term" value="P:translation"/>
    <property type="evidence" value="ECO:0007669"/>
    <property type="project" value="InterPro"/>
</dbReference>
<dbReference type="Gene3D" id="2.20.28.120">
    <property type="entry name" value="Ribosomal protein L33"/>
    <property type="match status" value="1"/>
</dbReference>
<dbReference type="InterPro" id="IPR001705">
    <property type="entry name" value="Ribosomal_bL33"/>
</dbReference>
<evidence type="ECO:0000256" key="3">
    <source>
        <dbReference type="ARBA" id="ARBA00023274"/>
    </source>
</evidence>
<dbReference type="InterPro" id="IPR038584">
    <property type="entry name" value="Ribosomal_bL33_sf"/>
</dbReference>
<dbReference type="InterPro" id="IPR011332">
    <property type="entry name" value="Ribosomal_zn-bd"/>
</dbReference>
<sequence length="52" mass="6161">MAKKKNKAPFVLLRNGGEFYITNKSRTMEGKLSLMKYSKKQRKHVLFTEKKK</sequence>
<evidence type="ECO:0000256" key="1">
    <source>
        <dbReference type="ARBA" id="ARBA00007596"/>
    </source>
</evidence>
<dbReference type="RefSeq" id="WP_148972091.1">
    <property type="nucleotide sequence ID" value="NZ_CP043314.1"/>
</dbReference>
<dbReference type="SUPFAM" id="SSF57829">
    <property type="entry name" value="Zn-binding ribosomal proteins"/>
    <property type="match status" value="1"/>
</dbReference>
<comment type="similarity">
    <text evidence="1">Belongs to the bacterial ribosomal protein bL33 family.</text>
</comment>
<organism evidence="6 7">
    <name type="scientific">Candidatus Nesciobacter abundans</name>
    <dbReference type="NCBI Taxonomy" id="2601668"/>
    <lineage>
        <taxon>Bacteria</taxon>
        <taxon>Pseudomonadati</taxon>
        <taxon>Pseudomonadota</taxon>
        <taxon>Alphaproteobacteria</taxon>
        <taxon>Holosporales</taxon>
        <taxon>Holosporaceae</taxon>
        <taxon>Candidatus Nesciobacter</taxon>
    </lineage>
</organism>
<dbReference type="KEGG" id="nabu:FZC36_00755"/>
<evidence type="ECO:0000313" key="7">
    <source>
        <dbReference type="Proteomes" id="UP000324924"/>
    </source>
</evidence>
<dbReference type="Proteomes" id="UP000324924">
    <property type="component" value="Chromosome"/>
</dbReference>
<name>A0A5C0UFY6_9PROT</name>
<gene>
    <name evidence="6" type="primary">rpmG</name>
    <name evidence="6" type="ORF">FZC36_00755</name>
</gene>
<dbReference type="NCBIfam" id="TIGR01023">
    <property type="entry name" value="rpmG_bact"/>
    <property type="match status" value="1"/>
</dbReference>
<dbReference type="GO" id="GO:0005840">
    <property type="term" value="C:ribosome"/>
    <property type="evidence" value="ECO:0007669"/>
    <property type="project" value="UniProtKB-KW"/>
</dbReference>
<dbReference type="GO" id="GO:0003735">
    <property type="term" value="F:structural constituent of ribosome"/>
    <property type="evidence" value="ECO:0007669"/>
    <property type="project" value="InterPro"/>
</dbReference>
<keyword evidence="2 6" id="KW-0689">Ribosomal protein</keyword>
<dbReference type="GO" id="GO:0005737">
    <property type="term" value="C:cytoplasm"/>
    <property type="evidence" value="ECO:0007669"/>
    <property type="project" value="UniProtKB-ARBA"/>
</dbReference>
<reference evidence="6 7" key="1">
    <citation type="submission" date="2019-08" db="EMBL/GenBank/DDBJ databases">
        <title>Highly reduced genomes of protist endosymbionts show evolutionary convergence.</title>
        <authorList>
            <person name="George E."/>
            <person name="Husnik F."/>
            <person name="Tashyreva D."/>
            <person name="Prokopchuk G."/>
            <person name="Horak A."/>
            <person name="Kwong W.K."/>
            <person name="Lukes J."/>
            <person name="Keeling P.J."/>
        </authorList>
    </citation>
    <scope>NUCLEOTIDE SEQUENCE [LARGE SCALE GENOMIC DNA]</scope>
    <source>
        <strain evidence="6">1604HC</strain>
    </source>
</reference>
<evidence type="ECO:0000256" key="5">
    <source>
        <dbReference type="ARBA" id="ARBA00035488"/>
    </source>
</evidence>
<evidence type="ECO:0000256" key="2">
    <source>
        <dbReference type="ARBA" id="ARBA00022980"/>
    </source>
</evidence>
<dbReference type="GO" id="GO:1990904">
    <property type="term" value="C:ribonucleoprotein complex"/>
    <property type="evidence" value="ECO:0007669"/>
    <property type="project" value="UniProtKB-KW"/>
</dbReference>
<evidence type="ECO:0000256" key="4">
    <source>
        <dbReference type="ARBA" id="ARBA00035176"/>
    </source>
</evidence>
<protein>
    <recommendedName>
        <fullName evidence="4">Large ribosomal subunit protein bL33</fullName>
    </recommendedName>
    <alternativeName>
        <fullName evidence="5">50S ribosomal protein L33</fullName>
    </alternativeName>
</protein>
<dbReference type="AlphaFoldDB" id="A0A5C0UFY6"/>
<keyword evidence="3" id="KW-0687">Ribonucleoprotein</keyword>
<evidence type="ECO:0000313" key="6">
    <source>
        <dbReference type="EMBL" id="QEK38968.1"/>
    </source>
</evidence>
<proteinExistence type="inferred from homology"/>
<dbReference type="EMBL" id="CP043314">
    <property type="protein sequence ID" value="QEK38968.1"/>
    <property type="molecule type" value="Genomic_DNA"/>
</dbReference>